<dbReference type="GO" id="GO:0006424">
    <property type="term" value="P:glutamyl-tRNA aminoacylation"/>
    <property type="evidence" value="ECO:0007669"/>
    <property type="project" value="UniProtKB-UniRule"/>
</dbReference>
<dbReference type="Pfam" id="PF19269">
    <property type="entry name" value="Anticodon_2"/>
    <property type="match status" value="1"/>
</dbReference>
<evidence type="ECO:0000256" key="5">
    <source>
        <dbReference type="ARBA" id="ARBA00022598"/>
    </source>
</evidence>
<dbReference type="HAMAP" id="MF_00022">
    <property type="entry name" value="Glu_tRNA_synth_type1"/>
    <property type="match status" value="1"/>
</dbReference>
<evidence type="ECO:0000256" key="8">
    <source>
        <dbReference type="ARBA" id="ARBA00022917"/>
    </source>
</evidence>
<evidence type="ECO:0000259" key="12">
    <source>
        <dbReference type="Pfam" id="PF00749"/>
    </source>
</evidence>
<evidence type="ECO:0000313" key="15">
    <source>
        <dbReference type="Proteomes" id="UP000252477"/>
    </source>
</evidence>
<dbReference type="AlphaFoldDB" id="A0A2Z5ISW9"/>
<feature type="domain" description="Aminoacyl-tRNA synthetase class I anticodon-binding" evidence="13">
    <location>
        <begin position="346"/>
        <end position="466"/>
    </location>
</feature>
<comment type="function">
    <text evidence="11">Catalyzes the attachment of glutamate to tRNA(Glu) in a two-step reaction: glutamate is first activated by ATP to form Glu-AMP and then transferred to the acceptor end of tRNA(Glu).</text>
</comment>
<dbReference type="OrthoDB" id="9807503at2"/>
<dbReference type="PANTHER" id="PTHR43311">
    <property type="entry name" value="GLUTAMATE--TRNA LIGASE"/>
    <property type="match status" value="1"/>
</dbReference>
<dbReference type="GO" id="GO:0008270">
    <property type="term" value="F:zinc ion binding"/>
    <property type="evidence" value="ECO:0007669"/>
    <property type="project" value="InterPro"/>
</dbReference>
<evidence type="ECO:0000256" key="7">
    <source>
        <dbReference type="ARBA" id="ARBA00022840"/>
    </source>
</evidence>
<proteinExistence type="inferred from homology"/>
<dbReference type="NCBIfam" id="TIGR00464">
    <property type="entry name" value="gltX_bact"/>
    <property type="match status" value="1"/>
</dbReference>
<sequence length="468" mass="54320">MKKNNRIRTRYAPSPTGYLHIGGARTALFNYLFAKHFGGDFVFRLEDTDVSRNVEGGEASQLNNLAWLGIIPDESPLQPNPKYGAYRQSEKLAIYHNMANQLIENNLAYKAYDSAEELQQQRQESEDAKIASFRYDPNWLKISNEEKVRRDANKEYSIRLRLPKNTIYKWNDLVRDEIAVNSDDIGDFVIIKSDGYPTYNFAVVIDDHQMEISHVLRGEEHITNTPKQIAIYQAFNWEMPQFGHLTIITNMEGKKLSKRDNSVKQFIEDYKNEGYRPDAIFNFLMLLGWTAADKTEVMNKTEAIEKFDPTRLSKSPSKFDIVKMEWFSKQYMKNVTNEELISLIKSPKDKAWNEIFVETYKQSAATLLELKNNLKIYLEPKNSYEINIQSLEVIKVFYNLLSSLSFTIDNIQMAINKTKDICNVKGKDLFMPIRKATTFEEHGPELAKAIYLFGEELVMKRLKDAIKI</sequence>
<dbReference type="GO" id="GO:0005829">
    <property type="term" value="C:cytosol"/>
    <property type="evidence" value="ECO:0007669"/>
    <property type="project" value="TreeGrafter"/>
</dbReference>
<keyword evidence="8 11" id="KW-0648">Protein biosynthesis</keyword>
<dbReference type="InterPro" id="IPR020751">
    <property type="entry name" value="aa-tRNA-synth_I_codon-bd_sub2"/>
</dbReference>
<dbReference type="InterPro" id="IPR004527">
    <property type="entry name" value="Glu-tRNA-ligase_bac/mito"/>
</dbReference>
<comment type="similarity">
    <text evidence="2 11">Belongs to the class-I aminoacyl-tRNA synthetase family. Glutamate--tRNA ligase type 1 subfamily.</text>
</comment>
<keyword evidence="15" id="KW-1185">Reference proteome</keyword>
<feature type="short sequence motif" description="'HIGH' region" evidence="11">
    <location>
        <begin position="13"/>
        <end position="23"/>
    </location>
</feature>
<dbReference type="InterPro" id="IPR020058">
    <property type="entry name" value="Glu/Gln-tRNA-synth_Ib_cat-dom"/>
</dbReference>
<keyword evidence="4 11" id="KW-0963">Cytoplasm</keyword>
<dbReference type="PRINTS" id="PR00987">
    <property type="entry name" value="TRNASYNTHGLU"/>
</dbReference>
<reference evidence="15" key="1">
    <citation type="journal article" date="2018" name="Microbiol. Resour. Announc.">
        <title>Complete Sequence and Annotation of the Mycoplasma phocidae Strain 105T Genome.</title>
        <authorList>
            <person name="Frasca S. Jr."/>
            <person name="Kutish G.F."/>
            <person name="Michaels D.L."/>
            <person name="Brown D.R."/>
        </authorList>
    </citation>
    <scope>NUCLEOTIDE SEQUENCE [LARGE SCALE GENOMIC DNA]</scope>
    <source>
        <strain evidence="15">105</strain>
    </source>
</reference>
<dbReference type="Gene3D" id="3.40.50.620">
    <property type="entry name" value="HUPs"/>
    <property type="match status" value="1"/>
</dbReference>
<dbReference type="InterPro" id="IPR033910">
    <property type="entry name" value="GluRS_core"/>
</dbReference>
<dbReference type="SUPFAM" id="SSF48163">
    <property type="entry name" value="An anticodon-binding domain of class I aminoacyl-tRNA synthetases"/>
    <property type="match status" value="1"/>
</dbReference>
<name>A0A2Z5ISW9_9BACT</name>
<dbReference type="GO" id="GO:0004818">
    <property type="term" value="F:glutamate-tRNA ligase activity"/>
    <property type="evidence" value="ECO:0007669"/>
    <property type="project" value="UniProtKB-UniRule"/>
</dbReference>
<keyword evidence="6 11" id="KW-0547">Nucleotide-binding</keyword>
<dbReference type="CDD" id="cd00808">
    <property type="entry name" value="GluRS_core"/>
    <property type="match status" value="1"/>
</dbReference>
<comment type="caution">
    <text evidence="11">Lacks conserved residue(s) required for the propagation of feature annotation.</text>
</comment>
<keyword evidence="7 11" id="KW-0067">ATP-binding</keyword>
<feature type="domain" description="Glutamyl/glutaminyl-tRNA synthetase class Ib catalytic" evidence="12">
    <location>
        <begin position="7"/>
        <end position="326"/>
    </location>
</feature>
<evidence type="ECO:0000256" key="1">
    <source>
        <dbReference type="ARBA" id="ARBA00004496"/>
    </source>
</evidence>
<dbReference type="InterPro" id="IPR049940">
    <property type="entry name" value="GluQ/Sye"/>
</dbReference>
<evidence type="ECO:0000313" key="14">
    <source>
        <dbReference type="EMBL" id="AXE60998.1"/>
    </source>
</evidence>
<keyword evidence="5 11" id="KW-0436">Ligase</keyword>
<dbReference type="EMBL" id="CP029295">
    <property type="protein sequence ID" value="AXE60998.1"/>
    <property type="molecule type" value="Genomic_DNA"/>
</dbReference>
<dbReference type="PANTHER" id="PTHR43311:SF2">
    <property type="entry name" value="GLUTAMATE--TRNA LIGASE, MITOCHONDRIAL-RELATED"/>
    <property type="match status" value="1"/>
</dbReference>
<dbReference type="PROSITE" id="PS00178">
    <property type="entry name" value="AA_TRNA_LIGASE_I"/>
    <property type="match status" value="1"/>
</dbReference>
<evidence type="ECO:0000256" key="6">
    <source>
        <dbReference type="ARBA" id="ARBA00022741"/>
    </source>
</evidence>
<evidence type="ECO:0000256" key="11">
    <source>
        <dbReference type="HAMAP-Rule" id="MF_00022"/>
    </source>
</evidence>
<evidence type="ECO:0000256" key="10">
    <source>
        <dbReference type="ARBA" id="ARBA00048351"/>
    </source>
</evidence>
<dbReference type="RefSeq" id="WP_114191094.1">
    <property type="nucleotide sequence ID" value="NZ_CP029295.1"/>
</dbReference>
<gene>
    <name evidence="11" type="primary">gltX</name>
    <name evidence="14" type="ORF">DA803_02805</name>
</gene>
<dbReference type="InterPro" id="IPR001412">
    <property type="entry name" value="aa-tRNA-synth_I_CS"/>
</dbReference>
<organism evidence="14 15">
    <name type="scientific">[Mycoplasma] phocae</name>
    <dbReference type="NCBI Taxonomy" id="142651"/>
    <lineage>
        <taxon>Bacteria</taxon>
        <taxon>Bacillati</taxon>
        <taxon>Mycoplasmatota</taxon>
        <taxon>Mycoplasmoidales</taxon>
        <taxon>Metamycoplasmataceae</taxon>
        <taxon>Metamycoplasma</taxon>
    </lineage>
</organism>
<evidence type="ECO:0000256" key="3">
    <source>
        <dbReference type="ARBA" id="ARBA00011245"/>
    </source>
</evidence>
<dbReference type="FunFam" id="3.40.50.620:FF:000007">
    <property type="entry name" value="Glutamate--tRNA ligase"/>
    <property type="match status" value="1"/>
</dbReference>
<keyword evidence="9 11" id="KW-0030">Aminoacyl-tRNA synthetase</keyword>
<dbReference type="KEGG" id="mpho:DA803_02805"/>
<dbReference type="Proteomes" id="UP000252477">
    <property type="component" value="Chromosome"/>
</dbReference>
<dbReference type="SUPFAM" id="SSF52374">
    <property type="entry name" value="Nucleotidylyl transferase"/>
    <property type="match status" value="1"/>
</dbReference>
<comment type="subcellular location">
    <subcellularLocation>
        <location evidence="1 11">Cytoplasm</location>
    </subcellularLocation>
</comment>
<dbReference type="InterPro" id="IPR008925">
    <property type="entry name" value="aa_tRNA-synth_I_cd-bd_sf"/>
</dbReference>
<feature type="binding site" evidence="11">
    <location>
        <position position="258"/>
    </location>
    <ligand>
        <name>ATP</name>
        <dbReference type="ChEBI" id="CHEBI:30616"/>
    </ligand>
</feature>
<dbReference type="InterPro" id="IPR045462">
    <property type="entry name" value="aa-tRNA-synth_I_cd-bd"/>
</dbReference>
<evidence type="ECO:0000259" key="13">
    <source>
        <dbReference type="Pfam" id="PF19269"/>
    </source>
</evidence>
<comment type="subunit">
    <text evidence="3 11">Monomer.</text>
</comment>
<dbReference type="InterPro" id="IPR000924">
    <property type="entry name" value="Glu/Gln-tRNA-synth"/>
</dbReference>
<dbReference type="GO" id="GO:0000049">
    <property type="term" value="F:tRNA binding"/>
    <property type="evidence" value="ECO:0007669"/>
    <property type="project" value="InterPro"/>
</dbReference>
<evidence type="ECO:0000256" key="2">
    <source>
        <dbReference type="ARBA" id="ARBA00007894"/>
    </source>
</evidence>
<evidence type="ECO:0000256" key="9">
    <source>
        <dbReference type="ARBA" id="ARBA00023146"/>
    </source>
</evidence>
<dbReference type="Gene3D" id="1.10.10.350">
    <property type="match status" value="1"/>
</dbReference>
<dbReference type="EC" id="6.1.1.17" evidence="11"/>
<feature type="short sequence motif" description="'KMSKS' region" evidence="11">
    <location>
        <begin position="255"/>
        <end position="259"/>
    </location>
</feature>
<evidence type="ECO:0000256" key="4">
    <source>
        <dbReference type="ARBA" id="ARBA00022490"/>
    </source>
</evidence>
<protein>
    <recommendedName>
        <fullName evidence="11">Glutamate--tRNA ligase</fullName>
        <ecNumber evidence="11">6.1.1.17</ecNumber>
    </recommendedName>
    <alternativeName>
        <fullName evidence="11">Glutamyl-tRNA synthetase</fullName>
        <shortName evidence="11">GluRS</shortName>
    </alternativeName>
</protein>
<dbReference type="InterPro" id="IPR014729">
    <property type="entry name" value="Rossmann-like_a/b/a_fold"/>
</dbReference>
<comment type="catalytic activity">
    <reaction evidence="10 11">
        <text>tRNA(Glu) + L-glutamate + ATP = L-glutamyl-tRNA(Glu) + AMP + diphosphate</text>
        <dbReference type="Rhea" id="RHEA:23540"/>
        <dbReference type="Rhea" id="RHEA-COMP:9663"/>
        <dbReference type="Rhea" id="RHEA-COMP:9680"/>
        <dbReference type="ChEBI" id="CHEBI:29985"/>
        <dbReference type="ChEBI" id="CHEBI:30616"/>
        <dbReference type="ChEBI" id="CHEBI:33019"/>
        <dbReference type="ChEBI" id="CHEBI:78442"/>
        <dbReference type="ChEBI" id="CHEBI:78520"/>
        <dbReference type="ChEBI" id="CHEBI:456215"/>
        <dbReference type="EC" id="6.1.1.17"/>
    </reaction>
</comment>
<dbReference type="Pfam" id="PF00749">
    <property type="entry name" value="tRNA-synt_1c"/>
    <property type="match status" value="1"/>
</dbReference>
<dbReference type="GO" id="GO:0005524">
    <property type="term" value="F:ATP binding"/>
    <property type="evidence" value="ECO:0007669"/>
    <property type="project" value="UniProtKB-UniRule"/>
</dbReference>
<accession>A0A2Z5ISW9</accession>